<evidence type="ECO:0000313" key="3">
    <source>
        <dbReference type="Proteomes" id="UP000518188"/>
    </source>
</evidence>
<dbReference type="Proteomes" id="UP000518188">
    <property type="component" value="Unassembled WGS sequence"/>
</dbReference>
<feature type="domain" description="Helix-turn-helix" evidence="1">
    <location>
        <begin position="11"/>
        <end position="59"/>
    </location>
</feature>
<gene>
    <name evidence="2" type="ORF">HGA11_22045</name>
</gene>
<dbReference type="Pfam" id="PF12728">
    <property type="entry name" value="HTH_17"/>
    <property type="match status" value="1"/>
</dbReference>
<proteinExistence type="predicted"/>
<accession>A0A7X6MSW7</accession>
<organism evidence="2 3">
    <name type="scientific">Mycolicibacterium septicum DSM 44393</name>
    <dbReference type="NCBI Taxonomy" id="1341646"/>
    <lineage>
        <taxon>Bacteria</taxon>
        <taxon>Bacillati</taxon>
        <taxon>Actinomycetota</taxon>
        <taxon>Actinomycetes</taxon>
        <taxon>Mycobacteriales</taxon>
        <taxon>Mycobacteriaceae</taxon>
        <taxon>Mycolicibacterium</taxon>
    </lineage>
</organism>
<dbReference type="SUPFAM" id="SSF46955">
    <property type="entry name" value="Putative DNA-binding domain"/>
    <property type="match status" value="1"/>
</dbReference>
<dbReference type="InterPro" id="IPR041657">
    <property type="entry name" value="HTH_17"/>
</dbReference>
<protein>
    <submittedName>
        <fullName evidence="2">Helix-turn-helix domain-containing protein</fullName>
    </submittedName>
</protein>
<reference evidence="2 3" key="1">
    <citation type="submission" date="2020-04" db="EMBL/GenBank/DDBJ databases">
        <title>MicrobeNet Type strains.</title>
        <authorList>
            <person name="Nicholson A.C."/>
        </authorList>
    </citation>
    <scope>NUCLEOTIDE SEQUENCE [LARGE SCALE GENOMIC DNA]</scope>
    <source>
        <strain evidence="2 3">ATCC 700731</strain>
    </source>
</reference>
<dbReference type="RefSeq" id="WP_084622305.1">
    <property type="nucleotide sequence ID" value="NZ_HG322953.1"/>
</dbReference>
<dbReference type="EMBL" id="JAAXPJ010000009">
    <property type="protein sequence ID" value="NKZ13663.1"/>
    <property type="molecule type" value="Genomic_DNA"/>
</dbReference>
<dbReference type="AlphaFoldDB" id="A0A7X6MSW7"/>
<evidence type="ECO:0000259" key="1">
    <source>
        <dbReference type="Pfam" id="PF12728"/>
    </source>
</evidence>
<dbReference type="InterPro" id="IPR009061">
    <property type="entry name" value="DNA-bd_dom_put_sf"/>
</dbReference>
<comment type="caution">
    <text evidence="2">The sequence shown here is derived from an EMBL/GenBank/DDBJ whole genome shotgun (WGS) entry which is preliminary data.</text>
</comment>
<name>A0A7X6MSW7_9MYCO</name>
<evidence type="ECO:0000313" key="2">
    <source>
        <dbReference type="EMBL" id="NKZ13663.1"/>
    </source>
</evidence>
<sequence>MSLEQLSEIPDVAEVSAYAGIPEATLRWYRSKGKGPRSFRVGRKIRYRKADVLAWLDEQERTTAKGGVR</sequence>